<organism evidence="1 2">
    <name type="scientific">Corynebacterium matruchotii ATCC 33806</name>
    <dbReference type="NCBI Taxonomy" id="566549"/>
    <lineage>
        <taxon>Bacteria</taxon>
        <taxon>Bacillati</taxon>
        <taxon>Actinomycetota</taxon>
        <taxon>Actinomycetes</taxon>
        <taxon>Mycobacteriales</taxon>
        <taxon>Corynebacteriaceae</taxon>
        <taxon>Corynebacterium</taxon>
    </lineage>
</organism>
<evidence type="ECO:0000313" key="2">
    <source>
        <dbReference type="Proteomes" id="UP000006247"/>
    </source>
</evidence>
<sequence length="43" mass="4941">MEGAASYSHDPRLMRNIMGKHDNSHDFMTNSTNYPLMRVITIS</sequence>
<dbReference type="AlphaFoldDB" id="C0E3P9"/>
<dbReference type="HOGENOM" id="CLU_3232379_0_0_11"/>
<gene>
    <name evidence="1" type="ORF">CORMATOL_01613</name>
</gene>
<dbReference type="EMBL" id="ACEB01000022">
    <property type="protein sequence ID" value="EEG26791.1"/>
    <property type="molecule type" value="Genomic_DNA"/>
</dbReference>
<reference evidence="1 2" key="1">
    <citation type="submission" date="2009-01" db="EMBL/GenBank/DDBJ databases">
        <authorList>
            <person name="Fulton L."/>
            <person name="Clifton S."/>
            <person name="Chinwalla A.T."/>
            <person name="Mitreva M."/>
            <person name="Sodergren E."/>
            <person name="Weinstock G."/>
            <person name="Clifton S."/>
            <person name="Dooling D.J."/>
            <person name="Fulton B."/>
            <person name="Minx P."/>
            <person name="Pepin K.H."/>
            <person name="Johnson M."/>
            <person name="Bhonagiri V."/>
            <person name="Nash W.E."/>
            <person name="Mardis E.R."/>
            <person name="Wilson R.K."/>
        </authorList>
    </citation>
    <scope>NUCLEOTIDE SEQUENCE [LARGE SCALE GENOMIC DNA]</scope>
    <source>
        <strain evidence="1 2">ATCC 33806</strain>
    </source>
</reference>
<comment type="caution">
    <text evidence="1">The sequence shown here is derived from an EMBL/GenBank/DDBJ whole genome shotgun (WGS) entry which is preliminary data.</text>
</comment>
<proteinExistence type="predicted"/>
<accession>C0E3P9</accession>
<name>C0E3P9_9CORY</name>
<dbReference type="Proteomes" id="UP000006247">
    <property type="component" value="Unassembled WGS sequence"/>
</dbReference>
<protein>
    <submittedName>
        <fullName evidence="1">Uncharacterized protein</fullName>
    </submittedName>
</protein>
<evidence type="ECO:0000313" key="1">
    <source>
        <dbReference type="EMBL" id="EEG26791.1"/>
    </source>
</evidence>